<gene>
    <name evidence="2" type="ORF">LY79DRAFT_665435</name>
</gene>
<reference evidence="2" key="1">
    <citation type="submission" date="2021-06" db="EMBL/GenBank/DDBJ databases">
        <title>Comparative genomics, transcriptomics and evolutionary studies reveal genomic signatures of adaptation to plant cell wall in hemibiotrophic fungi.</title>
        <authorList>
            <consortium name="DOE Joint Genome Institute"/>
            <person name="Baroncelli R."/>
            <person name="Diaz J.F."/>
            <person name="Benocci T."/>
            <person name="Peng M."/>
            <person name="Battaglia E."/>
            <person name="Haridas S."/>
            <person name="Andreopoulos W."/>
            <person name="Labutti K."/>
            <person name="Pangilinan J."/>
            <person name="Floch G.L."/>
            <person name="Makela M.R."/>
            <person name="Henrissat B."/>
            <person name="Grigoriev I.V."/>
            <person name="Crouch J.A."/>
            <person name="De Vries R.P."/>
            <person name="Sukno S.A."/>
            <person name="Thon M.R."/>
        </authorList>
    </citation>
    <scope>NUCLEOTIDE SEQUENCE</scope>
    <source>
        <strain evidence="2">CBS 125086</strain>
    </source>
</reference>
<sequence length="188" mass="21701">MSKSQPDHGMITWLASHQNSKTEPVTNAQQSVNIPQPANTQLYGNTPQPTSMEQTAINFPFSFFLVNNSIFDNRIKSFVLDEVEAITTIEYIEKHKPSDTVHPEYLAHLSRPTKERVEFCDKTLAALDRAWKQSQAPEIGILEDCYENNKKLWEKLRGLIDAHTRSRDSGSESQSSMKQRWEHRQRRT</sequence>
<dbReference type="AlphaFoldDB" id="A0AAD8QA60"/>
<proteinExistence type="predicted"/>
<dbReference type="GeneID" id="85447305"/>
<name>A0AAD8QA60_9PEZI</name>
<feature type="region of interest" description="Disordered" evidence="1">
    <location>
        <begin position="164"/>
        <end position="188"/>
    </location>
</feature>
<protein>
    <submittedName>
        <fullName evidence="2">Uncharacterized protein</fullName>
    </submittedName>
</protein>
<evidence type="ECO:0000313" key="2">
    <source>
        <dbReference type="EMBL" id="KAK1598845.1"/>
    </source>
</evidence>
<dbReference type="RefSeq" id="XP_060419507.1">
    <property type="nucleotide sequence ID" value="XM_060563065.1"/>
</dbReference>
<evidence type="ECO:0000256" key="1">
    <source>
        <dbReference type="SAM" id="MobiDB-lite"/>
    </source>
</evidence>
<organism evidence="2 3">
    <name type="scientific">Colletotrichum navitas</name>
    <dbReference type="NCBI Taxonomy" id="681940"/>
    <lineage>
        <taxon>Eukaryota</taxon>
        <taxon>Fungi</taxon>
        <taxon>Dikarya</taxon>
        <taxon>Ascomycota</taxon>
        <taxon>Pezizomycotina</taxon>
        <taxon>Sordariomycetes</taxon>
        <taxon>Hypocreomycetidae</taxon>
        <taxon>Glomerellales</taxon>
        <taxon>Glomerellaceae</taxon>
        <taxon>Colletotrichum</taxon>
        <taxon>Colletotrichum graminicola species complex</taxon>
    </lineage>
</organism>
<dbReference type="Proteomes" id="UP001230504">
    <property type="component" value="Unassembled WGS sequence"/>
</dbReference>
<accession>A0AAD8QA60</accession>
<keyword evidence="3" id="KW-1185">Reference proteome</keyword>
<evidence type="ECO:0000313" key="3">
    <source>
        <dbReference type="Proteomes" id="UP001230504"/>
    </source>
</evidence>
<dbReference type="EMBL" id="JAHLJV010000003">
    <property type="protein sequence ID" value="KAK1598845.1"/>
    <property type="molecule type" value="Genomic_DNA"/>
</dbReference>
<comment type="caution">
    <text evidence="2">The sequence shown here is derived from an EMBL/GenBank/DDBJ whole genome shotgun (WGS) entry which is preliminary data.</text>
</comment>